<organism evidence="1">
    <name type="scientific">Anguilla anguilla</name>
    <name type="common">European freshwater eel</name>
    <name type="synonym">Muraena anguilla</name>
    <dbReference type="NCBI Taxonomy" id="7936"/>
    <lineage>
        <taxon>Eukaryota</taxon>
        <taxon>Metazoa</taxon>
        <taxon>Chordata</taxon>
        <taxon>Craniata</taxon>
        <taxon>Vertebrata</taxon>
        <taxon>Euteleostomi</taxon>
        <taxon>Actinopterygii</taxon>
        <taxon>Neopterygii</taxon>
        <taxon>Teleostei</taxon>
        <taxon>Anguilliformes</taxon>
        <taxon>Anguillidae</taxon>
        <taxon>Anguilla</taxon>
    </lineage>
</organism>
<evidence type="ECO:0000313" key="1">
    <source>
        <dbReference type="EMBL" id="JAH19288.1"/>
    </source>
</evidence>
<protein>
    <submittedName>
        <fullName evidence="1">Uncharacterized protein</fullName>
    </submittedName>
</protein>
<name>A0A0E9QT85_ANGAN</name>
<sequence>MVHVAHASLQMRYLIAHNSQISLKMQGPRKCQGGLLQNHKHT</sequence>
<proteinExistence type="predicted"/>
<reference evidence="1" key="1">
    <citation type="submission" date="2014-11" db="EMBL/GenBank/DDBJ databases">
        <authorList>
            <person name="Amaro Gonzalez C."/>
        </authorList>
    </citation>
    <scope>NUCLEOTIDE SEQUENCE</scope>
</reference>
<dbReference type="AlphaFoldDB" id="A0A0E9QT85"/>
<dbReference type="EMBL" id="GBXM01089289">
    <property type="protein sequence ID" value="JAH19288.1"/>
    <property type="molecule type" value="Transcribed_RNA"/>
</dbReference>
<accession>A0A0E9QT85</accession>
<reference evidence="1" key="2">
    <citation type="journal article" date="2015" name="Fish Shellfish Immunol.">
        <title>Early steps in the European eel (Anguilla anguilla)-Vibrio vulnificus interaction in the gills: Role of the RtxA13 toxin.</title>
        <authorList>
            <person name="Callol A."/>
            <person name="Pajuelo D."/>
            <person name="Ebbesson L."/>
            <person name="Teles M."/>
            <person name="MacKenzie S."/>
            <person name="Amaro C."/>
        </authorList>
    </citation>
    <scope>NUCLEOTIDE SEQUENCE</scope>
</reference>